<reference evidence="2 3" key="1">
    <citation type="submission" date="2018-02" db="EMBL/GenBank/DDBJ databases">
        <title>Draft genome sequence of Streptococcus oricebi CCUG 70868T type strain.</title>
        <authorList>
            <person name="Mendez V."/>
            <person name="Salva-Serra F."/>
            <person name="Jaen-Luchoro D."/>
            <person name="Gonzales-Siles L."/>
            <person name="Karlsson R."/>
            <person name="Engstrom-Jakobsson H."/>
            <person name="Busquets A."/>
            <person name="Gomila M."/>
            <person name="Pineiro-Iglesias B."/>
            <person name="Bennasar-Figueras A."/>
            <person name="Seeger M."/>
            <person name="Moore E."/>
        </authorList>
    </citation>
    <scope>NUCLEOTIDE SEQUENCE [LARGE SCALE GENOMIC DNA]</scope>
    <source>
        <strain evidence="2 3">CCUG 70868</strain>
    </source>
</reference>
<keyword evidence="3" id="KW-1185">Reference proteome</keyword>
<evidence type="ECO:0000313" key="3">
    <source>
        <dbReference type="Proteomes" id="UP001519296"/>
    </source>
</evidence>
<dbReference type="EMBL" id="PRDG01000002">
    <property type="protein sequence ID" value="MBP2623194.1"/>
    <property type="molecule type" value="Genomic_DNA"/>
</dbReference>
<evidence type="ECO:0000313" key="2">
    <source>
        <dbReference type="EMBL" id="MBP2623194.1"/>
    </source>
</evidence>
<dbReference type="Proteomes" id="UP001519296">
    <property type="component" value="Unassembled WGS sequence"/>
</dbReference>
<proteinExistence type="predicted"/>
<gene>
    <name evidence="2" type="ORF">C4K46_04490</name>
</gene>
<sequence>MKKSGYLPYYFFYIKQPILAKSILISWFRKEKVMYSKKIAALGLVLVGLAVALSIPKCADTLHLLSISTFAIFTLLALGLYFSKD</sequence>
<keyword evidence="1" id="KW-0812">Transmembrane</keyword>
<feature type="transmembrane region" description="Helical" evidence="1">
    <location>
        <begin position="62"/>
        <end position="82"/>
    </location>
</feature>
<dbReference type="RefSeq" id="WP_209627674.1">
    <property type="nucleotide sequence ID" value="NZ_PRDG01000002.1"/>
</dbReference>
<comment type="caution">
    <text evidence="2">The sequence shown here is derived from an EMBL/GenBank/DDBJ whole genome shotgun (WGS) entry which is preliminary data.</text>
</comment>
<organism evidence="2 3">
    <name type="scientific">Streptococcus oricebi</name>
    <dbReference type="NCBI Taxonomy" id="1547447"/>
    <lineage>
        <taxon>Bacteria</taxon>
        <taxon>Bacillati</taxon>
        <taxon>Bacillota</taxon>
        <taxon>Bacilli</taxon>
        <taxon>Lactobacillales</taxon>
        <taxon>Streptococcaceae</taxon>
        <taxon>Streptococcus</taxon>
    </lineage>
</organism>
<protein>
    <submittedName>
        <fullName evidence="2">Uncharacterized protein</fullName>
    </submittedName>
</protein>
<feature type="transmembrane region" description="Helical" evidence="1">
    <location>
        <begin position="39"/>
        <end position="56"/>
    </location>
</feature>
<evidence type="ECO:0000256" key="1">
    <source>
        <dbReference type="SAM" id="Phobius"/>
    </source>
</evidence>
<keyword evidence="1" id="KW-1133">Transmembrane helix</keyword>
<keyword evidence="1" id="KW-0472">Membrane</keyword>
<accession>A0ABS5B5E0</accession>
<name>A0ABS5B5E0_9STRE</name>